<sequence length="39" mass="4532">VLWKSVVAVVVFLVLCDMVLMVIWFLEGLVVKVMMYGDW</sequence>
<keyword evidence="1" id="KW-0812">Transmembrane</keyword>
<evidence type="ECO:0000313" key="2">
    <source>
        <dbReference type="EMBL" id="MCI39300.1"/>
    </source>
</evidence>
<dbReference type="AlphaFoldDB" id="A0A392RU35"/>
<evidence type="ECO:0000313" key="3">
    <source>
        <dbReference type="Proteomes" id="UP000265520"/>
    </source>
</evidence>
<keyword evidence="1" id="KW-0472">Membrane</keyword>
<evidence type="ECO:0000256" key="1">
    <source>
        <dbReference type="SAM" id="Phobius"/>
    </source>
</evidence>
<proteinExistence type="predicted"/>
<comment type="caution">
    <text evidence="2">The sequence shown here is derived from an EMBL/GenBank/DDBJ whole genome shotgun (WGS) entry which is preliminary data.</text>
</comment>
<reference evidence="2 3" key="1">
    <citation type="journal article" date="2018" name="Front. Plant Sci.">
        <title>Red Clover (Trifolium pratense) and Zigzag Clover (T. medium) - A Picture of Genomic Similarities and Differences.</title>
        <authorList>
            <person name="Dluhosova J."/>
            <person name="Istvanek J."/>
            <person name="Nedelnik J."/>
            <person name="Repkova J."/>
        </authorList>
    </citation>
    <scope>NUCLEOTIDE SEQUENCE [LARGE SCALE GENOMIC DNA]</scope>
    <source>
        <strain evidence="3">cv. 10/8</strain>
        <tissue evidence="2">Leaf</tissue>
    </source>
</reference>
<protein>
    <submittedName>
        <fullName evidence="2">Uncharacterized protein</fullName>
    </submittedName>
</protein>
<feature type="non-terminal residue" evidence="2">
    <location>
        <position position="1"/>
    </location>
</feature>
<accession>A0A392RU35</accession>
<organism evidence="2 3">
    <name type="scientific">Trifolium medium</name>
    <dbReference type="NCBI Taxonomy" id="97028"/>
    <lineage>
        <taxon>Eukaryota</taxon>
        <taxon>Viridiplantae</taxon>
        <taxon>Streptophyta</taxon>
        <taxon>Embryophyta</taxon>
        <taxon>Tracheophyta</taxon>
        <taxon>Spermatophyta</taxon>
        <taxon>Magnoliopsida</taxon>
        <taxon>eudicotyledons</taxon>
        <taxon>Gunneridae</taxon>
        <taxon>Pentapetalae</taxon>
        <taxon>rosids</taxon>
        <taxon>fabids</taxon>
        <taxon>Fabales</taxon>
        <taxon>Fabaceae</taxon>
        <taxon>Papilionoideae</taxon>
        <taxon>50 kb inversion clade</taxon>
        <taxon>NPAAA clade</taxon>
        <taxon>Hologalegina</taxon>
        <taxon>IRL clade</taxon>
        <taxon>Trifolieae</taxon>
        <taxon>Trifolium</taxon>
    </lineage>
</organism>
<keyword evidence="3" id="KW-1185">Reference proteome</keyword>
<feature type="transmembrane region" description="Helical" evidence="1">
    <location>
        <begin position="6"/>
        <end position="26"/>
    </location>
</feature>
<name>A0A392RU35_9FABA</name>
<keyword evidence="1" id="KW-1133">Transmembrane helix</keyword>
<dbReference type="EMBL" id="LXQA010265805">
    <property type="protein sequence ID" value="MCI39300.1"/>
    <property type="molecule type" value="Genomic_DNA"/>
</dbReference>
<dbReference type="Proteomes" id="UP000265520">
    <property type="component" value="Unassembled WGS sequence"/>
</dbReference>